<proteinExistence type="predicted"/>
<organism evidence="4 5">
    <name type="scientific">Bradyrhizobium jicamae</name>
    <dbReference type="NCBI Taxonomy" id="280332"/>
    <lineage>
        <taxon>Bacteria</taxon>
        <taxon>Pseudomonadati</taxon>
        <taxon>Pseudomonadota</taxon>
        <taxon>Alphaproteobacteria</taxon>
        <taxon>Hyphomicrobiales</taxon>
        <taxon>Nitrobacteraceae</taxon>
        <taxon>Bradyrhizobium</taxon>
    </lineage>
</organism>
<evidence type="ECO:0000256" key="2">
    <source>
        <dbReference type="ARBA" id="ARBA00022643"/>
    </source>
</evidence>
<keyword evidence="2" id="KW-0288">FMN</keyword>
<keyword evidence="4" id="KW-0503">Monooxygenase</keyword>
<dbReference type="SUPFAM" id="SSF51412">
    <property type="entry name" value="Inosine monophosphate dehydrogenase (IMPDH)"/>
    <property type="match status" value="1"/>
</dbReference>
<dbReference type="Proteomes" id="UP001315278">
    <property type="component" value="Unassembled WGS sequence"/>
</dbReference>
<dbReference type="InterPro" id="IPR004136">
    <property type="entry name" value="NMO"/>
</dbReference>
<keyword evidence="1" id="KW-0285">Flavoprotein</keyword>
<evidence type="ECO:0000313" key="5">
    <source>
        <dbReference type="Proteomes" id="UP001315278"/>
    </source>
</evidence>
<accession>A0ABS5FEF0</accession>
<sequence length="329" mass="34686">MRTSFCERVGVELPIIQAPMGGAVGPALAAAVSNAGGLGMLVPWRADLDNVRQQIRQTRALTSKPFGVNLNLEFPQEQRLEICVEERVPVISFFWRDPSAVVQRAKAAGAIVLHTVGSAEAAKRAVDAGVDIVVAQGWEAGGHVRGTVASLPLVPTVVDAVSPTPVIAAGGIADGRGLAAVLALGAAGAWIGTRFLASEEAAIHPRYRELLFKATENDTVFAEELFDIRWPKAPHRVLRNKTVDAWEAAGKPVSGKRPGEGEVVATSKTGGPIVRYQSVTAGPDAEGDIDALSLWAGQGVGLVSRVQPAAEIVREIAEEARLVLRRLAS</sequence>
<protein>
    <submittedName>
        <fullName evidence="4">Nitronate monooxygenase</fullName>
    </submittedName>
</protein>
<evidence type="ECO:0000313" key="4">
    <source>
        <dbReference type="EMBL" id="MBR0795164.1"/>
    </source>
</evidence>
<reference evidence="5" key="1">
    <citation type="journal article" date="2021" name="ISME J.">
        <title>Evolutionary origin and ecological implication of a unique nif island in free-living Bradyrhizobium lineages.</title>
        <authorList>
            <person name="Tao J."/>
        </authorList>
    </citation>
    <scope>NUCLEOTIDE SEQUENCE [LARGE SCALE GENOMIC DNA]</scope>
    <source>
        <strain evidence="5">SZCCT0434</strain>
    </source>
</reference>
<dbReference type="EMBL" id="JAFCJH010000005">
    <property type="protein sequence ID" value="MBR0795164.1"/>
    <property type="molecule type" value="Genomic_DNA"/>
</dbReference>
<evidence type="ECO:0000256" key="1">
    <source>
        <dbReference type="ARBA" id="ARBA00022630"/>
    </source>
</evidence>
<dbReference type="GO" id="GO:0004497">
    <property type="term" value="F:monooxygenase activity"/>
    <property type="evidence" value="ECO:0007669"/>
    <property type="project" value="UniProtKB-KW"/>
</dbReference>
<dbReference type="PANTHER" id="PTHR32332:SF20">
    <property type="entry name" value="2-NITROPROPANE DIOXYGENASE-LIKE PROTEIN"/>
    <property type="match status" value="1"/>
</dbReference>
<name>A0ABS5FEF0_9BRAD</name>
<keyword evidence="3" id="KW-0560">Oxidoreductase</keyword>
<dbReference type="Pfam" id="PF03060">
    <property type="entry name" value="NMO"/>
    <property type="match status" value="2"/>
</dbReference>
<gene>
    <name evidence="4" type="ORF">JQ615_07180</name>
</gene>
<dbReference type="CDD" id="cd04730">
    <property type="entry name" value="NPD_like"/>
    <property type="match status" value="1"/>
</dbReference>
<comment type="caution">
    <text evidence="4">The sequence shown here is derived from an EMBL/GenBank/DDBJ whole genome shotgun (WGS) entry which is preliminary data.</text>
</comment>
<dbReference type="Gene3D" id="3.20.20.70">
    <property type="entry name" value="Aldolase class I"/>
    <property type="match status" value="1"/>
</dbReference>
<keyword evidence="5" id="KW-1185">Reference proteome</keyword>
<evidence type="ECO:0000256" key="3">
    <source>
        <dbReference type="ARBA" id="ARBA00023002"/>
    </source>
</evidence>
<dbReference type="InterPro" id="IPR013785">
    <property type="entry name" value="Aldolase_TIM"/>
</dbReference>
<dbReference type="PANTHER" id="PTHR32332">
    <property type="entry name" value="2-NITROPROPANE DIOXYGENASE"/>
    <property type="match status" value="1"/>
</dbReference>